<accession>A0ABY8LFJ1</accession>
<feature type="region of interest" description="Disordered" evidence="1">
    <location>
        <begin position="151"/>
        <end position="171"/>
    </location>
</feature>
<evidence type="ECO:0000313" key="4">
    <source>
        <dbReference type="Proteomes" id="UP001243420"/>
    </source>
</evidence>
<proteinExistence type="predicted"/>
<keyword evidence="2" id="KW-0732">Signal</keyword>
<dbReference type="EMBL" id="CP122537">
    <property type="protein sequence ID" value="WGH79110.1"/>
    <property type="molecule type" value="Genomic_DNA"/>
</dbReference>
<organism evidence="3 4">
    <name type="scientific">Jannaschia ovalis</name>
    <dbReference type="NCBI Taxonomy" id="3038773"/>
    <lineage>
        <taxon>Bacteria</taxon>
        <taxon>Pseudomonadati</taxon>
        <taxon>Pseudomonadota</taxon>
        <taxon>Alphaproteobacteria</taxon>
        <taxon>Rhodobacterales</taxon>
        <taxon>Roseobacteraceae</taxon>
        <taxon>Jannaschia</taxon>
    </lineage>
</organism>
<dbReference type="RefSeq" id="WP_279965881.1">
    <property type="nucleotide sequence ID" value="NZ_CP122537.1"/>
</dbReference>
<keyword evidence="4" id="KW-1185">Reference proteome</keyword>
<dbReference type="Proteomes" id="UP001243420">
    <property type="component" value="Chromosome"/>
</dbReference>
<feature type="signal peptide" evidence="2">
    <location>
        <begin position="1"/>
        <end position="21"/>
    </location>
</feature>
<name>A0ABY8LFJ1_9RHOB</name>
<evidence type="ECO:0008006" key="5">
    <source>
        <dbReference type="Google" id="ProtNLM"/>
    </source>
</evidence>
<dbReference type="Gene3D" id="2.60.120.380">
    <property type="match status" value="1"/>
</dbReference>
<feature type="chain" id="PRO_5045190459" description="ABC transporter substrate-binding protein" evidence="2">
    <location>
        <begin position="22"/>
        <end position="408"/>
    </location>
</feature>
<evidence type="ECO:0000313" key="3">
    <source>
        <dbReference type="EMBL" id="WGH79110.1"/>
    </source>
</evidence>
<gene>
    <name evidence="3" type="ORF">P8627_02275</name>
</gene>
<sequence>MARYLAWAALAVGIAGSPAWAQAPICGGISLVGEWVGGSEAASDLATAEAPFDLTGRVPIAGHLVRMFTLSERAEIRIEVAAEPAGDPYVTVFDSAGAEVGGDDDSGGDFAARAEMALAPGTYCLAARSYESGVTDVAIRVGRTEMAAMTNGGGAASALPSEPATGGCGTPDLARLGDGLDRAGLEGGLSATATQGETPAWGLGLAEATALSITAISETGDPILTVRDADGELLAENDDFDGLNSRVDLERPVGPGEICLEIGDLNGSDNPITVTVSAFDPAAARRQRLDDAEIAPTPSDDVAIGELGALETVLLSDVTAGARASWFAFDLPAGGLILTEALGGGLDPAVTLFDRAGRRIGFNDDAQDGLDSQLVSRLPAGRYILALRLVGEGEGPVRLVMERFVPAQ</sequence>
<evidence type="ECO:0000256" key="1">
    <source>
        <dbReference type="SAM" id="MobiDB-lite"/>
    </source>
</evidence>
<protein>
    <recommendedName>
        <fullName evidence="5">ABC transporter substrate-binding protein</fullName>
    </recommendedName>
</protein>
<evidence type="ECO:0000256" key="2">
    <source>
        <dbReference type="SAM" id="SignalP"/>
    </source>
</evidence>
<reference evidence="3 4" key="1">
    <citation type="submission" date="2023-04" db="EMBL/GenBank/DDBJ databases">
        <title>Jannaschia ovalis sp. nov., a marine bacterium isolated from sea tidal flat.</title>
        <authorList>
            <person name="Kwon D.Y."/>
            <person name="Kim J.-J."/>
        </authorList>
    </citation>
    <scope>NUCLEOTIDE SEQUENCE [LARGE SCALE GENOMIC DNA]</scope>
    <source>
        <strain evidence="3 4">GRR-S6-38</strain>
    </source>
</reference>